<proteinExistence type="predicted"/>
<gene>
    <name evidence="2" type="ORF">GCM10022267_22300</name>
</gene>
<dbReference type="EMBL" id="BAABBE010000005">
    <property type="protein sequence ID" value="GAA3635238.1"/>
    <property type="molecule type" value="Genomic_DNA"/>
</dbReference>
<evidence type="ECO:0000313" key="3">
    <source>
        <dbReference type="Proteomes" id="UP001500711"/>
    </source>
</evidence>
<feature type="compositionally biased region" description="Basic and acidic residues" evidence="1">
    <location>
        <begin position="54"/>
        <end position="64"/>
    </location>
</feature>
<feature type="region of interest" description="Disordered" evidence="1">
    <location>
        <begin position="26"/>
        <end position="64"/>
    </location>
</feature>
<sequence>MSFVSSPFFCFEGEEPMAKFNIFRARPAGTSPGRHGAGTARTYSRRRKGMVQDPPREAPTEPPS</sequence>
<comment type="caution">
    <text evidence="2">The sequence shown here is derived from an EMBL/GenBank/DDBJ whole genome shotgun (WGS) entry which is preliminary data.</text>
</comment>
<evidence type="ECO:0000256" key="1">
    <source>
        <dbReference type="SAM" id="MobiDB-lite"/>
    </source>
</evidence>
<accession>A0ABP7AM65</accession>
<organism evidence="2 3">
    <name type="scientific">Lentzea roselyniae</name>
    <dbReference type="NCBI Taxonomy" id="531940"/>
    <lineage>
        <taxon>Bacteria</taxon>
        <taxon>Bacillati</taxon>
        <taxon>Actinomycetota</taxon>
        <taxon>Actinomycetes</taxon>
        <taxon>Pseudonocardiales</taxon>
        <taxon>Pseudonocardiaceae</taxon>
        <taxon>Lentzea</taxon>
    </lineage>
</organism>
<evidence type="ECO:0000313" key="2">
    <source>
        <dbReference type="EMBL" id="GAA3635238.1"/>
    </source>
</evidence>
<protein>
    <submittedName>
        <fullName evidence="2">Uncharacterized protein</fullName>
    </submittedName>
</protein>
<name>A0ABP7AM65_9PSEU</name>
<dbReference type="Proteomes" id="UP001500711">
    <property type="component" value="Unassembled WGS sequence"/>
</dbReference>
<reference evidence="3" key="1">
    <citation type="journal article" date="2019" name="Int. J. Syst. Evol. Microbiol.">
        <title>The Global Catalogue of Microorganisms (GCM) 10K type strain sequencing project: providing services to taxonomists for standard genome sequencing and annotation.</title>
        <authorList>
            <consortium name="The Broad Institute Genomics Platform"/>
            <consortium name="The Broad Institute Genome Sequencing Center for Infectious Disease"/>
            <person name="Wu L."/>
            <person name="Ma J."/>
        </authorList>
    </citation>
    <scope>NUCLEOTIDE SEQUENCE [LARGE SCALE GENOMIC DNA]</scope>
    <source>
        <strain evidence="3">JCM 17494</strain>
    </source>
</reference>
<keyword evidence="3" id="KW-1185">Reference proteome</keyword>